<evidence type="ECO:0000313" key="4">
    <source>
        <dbReference type="Proteomes" id="UP001642482"/>
    </source>
</evidence>
<evidence type="ECO:0000313" key="3">
    <source>
        <dbReference type="EMBL" id="CAK7238195.1"/>
    </source>
</evidence>
<dbReference type="Proteomes" id="UP001642482">
    <property type="component" value="Unassembled WGS sequence"/>
</dbReference>
<proteinExistence type="predicted"/>
<feature type="region of interest" description="Disordered" evidence="1">
    <location>
        <begin position="241"/>
        <end position="319"/>
    </location>
</feature>
<name>A0ABP0D1B2_9PEZI</name>
<dbReference type="Pfam" id="PF14616">
    <property type="entry name" value="Rua1_C"/>
    <property type="match status" value="1"/>
</dbReference>
<feature type="compositionally biased region" description="Polar residues" evidence="1">
    <location>
        <begin position="721"/>
        <end position="743"/>
    </location>
</feature>
<keyword evidence="4" id="KW-1185">Reference proteome</keyword>
<evidence type="ECO:0000259" key="2">
    <source>
        <dbReference type="Pfam" id="PF14616"/>
    </source>
</evidence>
<organism evidence="3 4">
    <name type="scientific">Sporothrix eucalyptigena</name>
    <dbReference type="NCBI Taxonomy" id="1812306"/>
    <lineage>
        <taxon>Eukaryota</taxon>
        <taxon>Fungi</taxon>
        <taxon>Dikarya</taxon>
        <taxon>Ascomycota</taxon>
        <taxon>Pezizomycotina</taxon>
        <taxon>Sordariomycetes</taxon>
        <taxon>Sordariomycetidae</taxon>
        <taxon>Ophiostomatales</taxon>
        <taxon>Ophiostomataceae</taxon>
        <taxon>Sporothrix</taxon>
    </lineage>
</organism>
<sequence length="888" mass="96337">MDIDQAQIQIQQQTPPSFVFHHSTDIKSDIDIDIDLHDAVTAGGTSSTTTTTTTAMAEVQPPTPIVADMSDTTDQNPPQTATTMAAPSSVWTTPTSQGLRPRPATIHEGFSYCMGEAYDGLTSWTTTTPSDTMSSSRPISMHQEFYPSATTLPTDAWATQKPLMDDNSLELQLDSEMGSIGQAYTTDEAIPILDLRYSNGVPSNLEGNARRLSGSSFTMSTTGGLSDMPSYEDFSAALSDAPSFSSDYPPPSNRNSLMSSTQLSPVASPRMTPQGRSELVRTQSRGRASPSPRPGLRAAPYSMEGPRNKRWSTGSYGTMPSRRPSPFVYHGQVLGSNATSNSLEPFGPRLASAAQSSPTAAHGQLPLNMGNLQQVQQAQQASVPTQNPFFLSANPQAAATAAAAMASAAAAGYNRHSMLLPTQLPSQAGTMAFHHPHMDGGFPGAHHFASPGGLHPHTIPSHHLQLGSHMGVPSMHHHHPGFEQPAPLLSHGLFRMLQSNGDPHALHHGHYTDLSDPPDLYASLHEDQLPPPPEDMNPSDPDLVPHEQELRFTGDLYTPKWVRGHGNKREGWCGICKPGRWLVLKNSAFWYDKSFTHGISAATGNPFQEPLETRRMDGNPDVWEGLCGSCNEWIALVSSKKKGTTWFRHAYKCHTHPKIKDAPKRRRESSHARVAGASAPPVPVPTKSRPNSQSGPSQQQIQLQVQLQTSGAVPPMPHTPLTPQLTPVPSSATIQSQVPSSNATPTAIISHQQVVPVQMPVPVSMTAMTGLSSMAMPATAEQMMIQQQQQQQQQPQQSPEVQQPSPPEQQQAQQTHPFAHLPPSHPPPSHPPPPVPPRSHLRVQQQQQQQQQQHMVQLQHVRPPPLPPTQQRQMMTPMASIEGLGNMI</sequence>
<protein>
    <recommendedName>
        <fullName evidence="2">Transcription regulator Rua1 C-terminal domain-containing protein</fullName>
    </recommendedName>
</protein>
<feature type="compositionally biased region" description="Low complexity" evidence="1">
    <location>
        <begin position="786"/>
        <end position="814"/>
    </location>
</feature>
<dbReference type="InterPro" id="IPR028012">
    <property type="entry name" value="Rua1_C"/>
</dbReference>
<feature type="compositionally biased region" description="Polar residues" evidence="1">
    <location>
        <begin position="253"/>
        <end position="265"/>
    </location>
</feature>
<dbReference type="EMBL" id="CAWUHD010000214">
    <property type="protein sequence ID" value="CAK7238195.1"/>
    <property type="molecule type" value="Genomic_DNA"/>
</dbReference>
<feature type="compositionally biased region" description="Low complexity" evidence="1">
    <location>
        <begin position="692"/>
        <end position="710"/>
    </location>
</feature>
<accession>A0ABP0D1B2</accession>
<feature type="region of interest" description="Disordered" evidence="1">
    <location>
        <begin position="657"/>
        <end position="743"/>
    </location>
</feature>
<feature type="domain" description="Transcription regulator Rua1 C-terminal" evidence="2">
    <location>
        <begin position="555"/>
        <end position="654"/>
    </location>
</feature>
<feature type="compositionally biased region" description="Pro residues" evidence="1">
    <location>
        <begin position="823"/>
        <end position="837"/>
    </location>
</feature>
<feature type="region of interest" description="Disordered" evidence="1">
    <location>
        <begin position="517"/>
        <end position="537"/>
    </location>
</feature>
<dbReference type="PANTHER" id="PTHR28125:SF3">
    <property type="entry name" value="TRANSCRIPTION REGULATOR RUA1 C-TERMINAL DOMAIN-CONTAINING PROTEIN"/>
    <property type="match status" value="1"/>
</dbReference>
<feature type="compositionally biased region" description="Polar residues" evidence="1">
    <location>
        <begin position="72"/>
        <end position="98"/>
    </location>
</feature>
<reference evidence="3 4" key="1">
    <citation type="submission" date="2024-01" db="EMBL/GenBank/DDBJ databases">
        <authorList>
            <person name="Allen C."/>
            <person name="Tagirdzhanova G."/>
        </authorList>
    </citation>
    <scope>NUCLEOTIDE SEQUENCE [LARGE SCALE GENOMIC DNA]</scope>
</reference>
<comment type="caution">
    <text evidence="3">The sequence shown here is derived from an EMBL/GenBank/DDBJ whole genome shotgun (WGS) entry which is preliminary data.</text>
</comment>
<feature type="region of interest" description="Disordered" evidence="1">
    <location>
        <begin position="72"/>
        <end position="102"/>
    </location>
</feature>
<feature type="compositionally biased region" description="Low complexity" evidence="1">
    <location>
        <begin position="842"/>
        <end position="861"/>
    </location>
</feature>
<feature type="compositionally biased region" description="Basic residues" evidence="1">
    <location>
        <begin position="657"/>
        <end position="668"/>
    </location>
</feature>
<gene>
    <name evidence="3" type="ORF">SEUCBS140593_010421</name>
</gene>
<evidence type="ECO:0000256" key="1">
    <source>
        <dbReference type="SAM" id="MobiDB-lite"/>
    </source>
</evidence>
<feature type="region of interest" description="Disordered" evidence="1">
    <location>
        <begin position="782"/>
        <end position="874"/>
    </location>
</feature>
<dbReference type="PANTHER" id="PTHR28125">
    <property type="entry name" value="MEIOTIC EXPRESSION UP-REGULATED PROTEIN 26"/>
    <property type="match status" value="1"/>
</dbReference>